<protein>
    <recommendedName>
        <fullName evidence="3">Reverse transcriptase/retrotransposon-derived protein RNase H-like domain-containing protein</fullName>
    </recommendedName>
</protein>
<sequence>MKPPNSYKDIQKLTSCMAALSRFISKSGGRNLPFFKNLRKLLSHPEEGEELQLYLAVAEGAISSLLVREAEAMQNPIYYASHMLHGSEENYPIIDKFAFSGDFCLQVETIF</sequence>
<evidence type="ECO:0000313" key="1">
    <source>
        <dbReference type="EMBL" id="GAA0175365.1"/>
    </source>
</evidence>
<evidence type="ECO:0000313" key="2">
    <source>
        <dbReference type="Proteomes" id="UP001454036"/>
    </source>
</evidence>
<dbReference type="InterPro" id="IPR043502">
    <property type="entry name" value="DNA/RNA_pol_sf"/>
</dbReference>
<dbReference type="EMBL" id="BAABME010009549">
    <property type="protein sequence ID" value="GAA0175365.1"/>
    <property type="molecule type" value="Genomic_DNA"/>
</dbReference>
<reference evidence="1 2" key="1">
    <citation type="submission" date="2024-01" db="EMBL/GenBank/DDBJ databases">
        <title>The complete chloroplast genome sequence of Lithospermum erythrorhizon: insights into the phylogenetic relationship among Boraginaceae species and the maternal lineages of purple gromwells.</title>
        <authorList>
            <person name="Okada T."/>
            <person name="Watanabe K."/>
        </authorList>
    </citation>
    <scope>NUCLEOTIDE SEQUENCE [LARGE SCALE GENOMIC DNA]</scope>
</reference>
<organism evidence="1 2">
    <name type="scientific">Lithospermum erythrorhizon</name>
    <name type="common">Purple gromwell</name>
    <name type="synonym">Lithospermum officinale var. erythrorhizon</name>
    <dbReference type="NCBI Taxonomy" id="34254"/>
    <lineage>
        <taxon>Eukaryota</taxon>
        <taxon>Viridiplantae</taxon>
        <taxon>Streptophyta</taxon>
        <taxon>Embryophyta</taxon>
        <taxon>Tracheophyta</taxon>
        <taxon>Spermatophyta</taxon>
        <taxon>Magnoliopsida</taxon>
        <taxon>eudicotyledons</taxon>
        <taxon>Gunneridae</taxon>
        <taxon>Pentapetalae</taxon>
        <taxon>asterids</taxon>
        <taxon>lamiids</taxon>
        <taxon>Boraginales</taxon>
        <taxon>Boraginaceae</taxon>
        <taxon>Boraginoideae</taxon>
        <taxon>Lithospermeae</taxon>
        <taxon>Lithospermum</taxon>
    </lineage>
</organism>
<accession>A0AAV3RHR5</accession>
<dbReference type="AlphaFoldDB" id="A0AAV3RHR5"/>
<dbReference type="Proteomes" id="UP001454036">
    <property type="component" value="Unassembled WGS sequence"/>
</dbReference>
<name>A0AAV3RHR5_LITER</name>
<proteinExistence type="predicted"/>
<keyword evidence="2" id="KW-1185">Reference proteome</keyword>
<gene>
    <name evidence="1" type="ORF">LIER_28552</name>
</gene>
<evidence type="ECO:0008006" key="3">
    <source>
        <dbReference type="Google" id="ProtNLM"/>
    </source>
</evidence>
<comment type="caution">
    <text evidence="1">The sequence shown here is derived from an EMBL/GenBank/DDBJ whole genome shotgun (WGS) entry which is preliminary data.</text>
</comment>
<dbReference type="SUPFAM" id="SSF56672">
    <property type="entry name" value="DNA/RNA polymerases"/>
    <property type="match status" value="1"/>
</dbReference>